<evidence type="ECO:0000313" key="2">
    <source>
        <dbReference type="EMBL" id="RJO75610.1"/>
    </source>
</evidence>
<name>A0A3A4KRC2_9NOCA</name>
<dbReference type="InterPro" id="IPR005097">
    <property type="entry name" value="Sacchrp_dh_NADP-bd"/>
</dbReference>
<evidence type="ECO:0000313" key="3">
    <source>
        <dbReference type="Proteomes" id="UP000266677"/>
    </source>
</evidence>
<dbReference type="Pfam" id="PF03435">
    <property type="entry name" value="Sacchrp_dh_NADP"/>
    <property type="match status" value="1"/>
</dbReference>
<evidence type="ECO:0000259" key="1">
    <source>
        <dbReference type="Pfam" id="PF03435"/>
    </source>
</evidence>
<reference evidence="2 3" key="1">
    <citation type="submission" date="2018-09" db="EMBL/GenBank/DDBJ databases">
        <title>YIM PH21274 draft genome.</title>
        <authorList>
            <person name="Miao C."/>
        </authorList>
    </citation>
    <scope>NUCLEOTIDE SEQUENCE [LARGE SCALE GENOMIC DNA]</scope>
    <source>
        <strain evidence="2 3">YIM PH 21724</strain>
    </source>
</reference>
<dbReference type="PANTHER" id="PTHR43796">
    <property type="entry name" value="CARBOXYNORSPERMIDINE SYNTHASE"/>
    <property type="match status" value="1"/>
</dbReference>
<protein>
    <submittedName>
        <fullName evidence="2">Saccharopine dehydrogenase</fullName>
    </submittedName>
</protein>
<comment type="caution">
    <text evidence="2">The sequence shown here is derived from an EMBL/GenBank/DDBJ whole genome shotgun (WGS) entry which is preliminary data.</text>
</comment>
<dbReference type="PANTHER" id="PTHR43796:SF2">
    <property type="entry name" value="CARBOXYNORSPERMIDINE SYNTHASE"/>
    <property type="match status" value="1"/>
</dbReference>
<dbReference type="Proteomes" id="UP000266677">
    <property type="component" value="Unassembled WGS sequence"/>
</dbReference>
<feature type="domain" description="Saccharopine dehydrogenase NADP binding" evidence="1">
    <location>
        <begin position="4"/>
        <end position="129"/>
    </location>
</feature>
<sequence length="408" mass="42811">MKILALGGAGAMGAVAVQTAAQLPGIDEIVIADRDLGAAERLARRLAATPVPVRAIQVDVTDDASLRAALTPVDLVLNTVGPYYRFGVAVLRAAIETHTHYLDICDDWEPTLRLLELDEQAREHGVCAVIGMGASPGVSNLLAATAAAELDTVRDAYTAWPFDVDGADGDANEEAILTADGRPTAAAIHLMEQASGFISAVRGGQLTDQRPLSPVELRLPGGLAGTAYTIGHPEPITLLKSLKPRGNSANLIVIRPWTLAYLDALRRDLDNGTLTNETAAIALAKPAMRRALGALPKAIGTRGPGTLPPFFAAVSGKKADRDHIVLARLNTTGPAGDPAATLLGDMARATGIPLALGMSQIVDGSVRQPGVHAPEAIIDPKRFFADLNKTLGRTADSPIYLVEREQID</sequence>
<keyword evidence="3" id="KW-1185">Reference proteome</keyword>
<accession>A0A3A4KRC2</accession>
<dbReference type="AlphaFoldDB" id="A0A3A4KRC2"/>
<dbReference type="InterPro" id="IPR036291">
    <property type="entry name" value="NAD(P)-bd_dom_sf"/>
</dbReference>
<dbReference type="SUPFAM" id="SSF51735">
    <property type="entry name" value="NAD(P)-binding Rossmann-fold domains"/>
    <property type="match status" value="1"/>
</dbReference>
<dbReference type="EMBL" id="QZFU01000018">
    <property type="protein sequence ID" value="RJO75610.1"/>
    <property type="molecule type" value="Genomic_DNA"/>
</dbReference>
<dbReference type="RefSeq" id="WP_120041161.1">
    <property type="nucleotide sequence ID" value="NZ_QZFU01000018.1"/>
</dbReference>
<organism evidence="2 3">
    <name type="scientific">Nocardia panacis</name>
    <dbReference type="NCBI Taxonomy" id="2340916"/>
    <lineage>
        <taxon>Bacteria</taxon>
        <taxon>Bacillati</taxon>
        <taxon>Actinomycetota</taxon>
        <taxon>Actinomycetes</taxon>
        <taxon>Mycobacteriales</taxon>
        <taxon>Nocardiaceae</taxon>
        <taxon>Nocardia</taxon>
    </lineage>
</organism>
<dbReference type="Gene3D" id="3.40.50.720">
    <property type="entry name" value="NAD(P)-binding Rossmann-like Domain"/>
    <property type="match status" value="2"/>
</dbReference>
<dbReference type="OrthoDB" id="4420885at2"/>
<gene>
    <name evidence="2" type="ORF">D5S18_14390</name>
</gene>
<proteinExistence type="predicted"/>